<dbReference type="InterPro" id="IPR028889">
    <property type="entry name" value="USP"/>
</dbReference>
<keyword evidence="17" id="KW-1185">Reference proteome</keyword>
<dbReference type="InterPro" id="IPR050164">
    <property type="entry name" value="Peptidase_C19"/>
</dbReference>
<keyword evidence="5" id="KW-0479">Metal-binding</keyword>
<keyword evidence="6 11" id="KW-0863">Zinc-finger</keyword>
<evidence type="ECO:0000259" key="15">
    <source>
        <dbReference type="PROSITE" id="PS50865"/>
    </source>
</evidence>
<dbReference type="SUPFAM" id="SSF54001">
    <property type="entry name" value="Cysteine proteinases"/>
    <property type="match status" value="1"/>
</dbReference>
<dbReference type="GO" id="GO:0006508">
    <property type="term" value="P:proteolysis"/>
    <property type="evidence" value="ECO:0007669"/>
    <property type="project" value="UniProtKB-KW"/>
</dbReference>
<evidence type="ECO:0000256" key="2">
    <source>
        <dbReference type="ARBA" id="ARBA00009085"/>
    </source>
</evidence>
<evidence type="ECO:0000256" key="3">
    <source>
        <dbReference type="ARBA" id="ARBA00012759"/>
    </source>
</evidence>
<dbReference type="EC" id="3.4.19.12" evidence="3"/>
<dbReference type="PANTHER" id="PTHR24006">
    <property type="entry name" value="UBIQUITIN CARBOXYL-TERMINAL HYDROLASE"/>
    <property type="match status" value="1"/>
</dbReference>
<dbReference type="GO" id="GO:0004843">
    <property type="term" value="F:cysteine-type deubiquitinase activity"/>
    <property type="evidence" value="ECO:0007669"/>
    <property type="project" value="UniProtKB-EC"/>
</dbReference>
<sequence length="891" mass="98410">MLLPATLGFPYIVSVFFMIFGLVLRHKWRNAVARNEEIMRLVAMASREAEMAELEAVVESSSMPAPKPYQCAVCFCPTTTRCSLCKAVRYCSGKCQIIHWRRGHKDECRPANTTLHLNEEGDFGEKAYSQYQFEIYGNDFDIEGKSEISSEAQSGMDVDDKVKPCADAKGTHVAPASFNASSTCFSSSTARSESSLDASISEVLDLSAPGRSEGHPSDVSVSGIPRINTNTNGAELPTSLPSESIVDFVNSMSGASEPNKKKSGYSNEKFNCRLRIPKTQTVKSDDIQPRSLENRRTTTGATLPEDLVKDASKLRSLPSSSCSRSSSVTNDWRNDSRGFKGKEVRSISLSDSSDHLLAATGRYSVPRMKSAETVSAHSLPSKDESIPSLSQNASKVLRTSVRKVVQQFRASRQSKPNLLSAGWDIAGKHNQETVFPYKLFMQLYSCDMVELCPFGLVNCGNSCYANAVLQCLAFTRPLSSYLLQGLHSKACQKEWCFICEFEFLILKGREGKSPLSPIGILSQIQKIGSHLGPGREEDAHEFLRYAVDTMQVVCLEEAQVEGPLAEESTLVGLTFGGYLLSKIKCMKCLGKSERFERIMDLTVEIDGDIGTLEEALLQFTATETLDGENKYRCSRCKSYEKAKKKLTIVEAPNILTIVLKRFQSSNFGKLNKLIRFPEVLNMGPYMSGTSDKCPTYSLYAVVVHLDIMDSAVSGHYVCYVKNFQGNWFRIDDSTVIPVELEMVLLERAYMLLYVRHTPQAPSLVRNTGVFPDGKIRRSLGAVPSSHSRKKTTSKSIPNSVDSPMQQPRLGKWKTTVDLASSQLLDPGDWRFHLMHRVPTMDSSSDSSSIFSCSDAGSCSTESTKGSTSAEDFSGYIFGEVVPSYYGPYGHP</sequence>
<keyword evidence="7" id="KW-0833">Ubl conjugation pathway</keyword>
<dbReference type="PROSITE" id="PS00972">
    <property type="entry name" value="USP_1"/>
    <property type="match status" value="1"/>
</dbReference>
<dbReference type="InterPro" id="IPR001394">
    <property type="entry name" value="Peptidase_C19_UCH"/>
</dbReference>
<dbReference type="GO" id="GO:0008270">
    <property type="term" value="F:zinc ion binding"/>
    <property type="evidence" value="ECO:0007669"/>
    <property type="project" value="UniProtKB-KW"/>
</dbReference>
<dbReference type="PROSITE" id="PS01360">
    <property type="entry name" value="ZF_MYND_1"/>
    <property type="match status" value="1"/>
</dbReference>
<keyword evidence="4" id="KW-0645">Protease</keyword>
<feature type="compositionally biased region" description="Polar residues" evidence="12">
    <location>
        <begin position="796"/>
        <end position="805"/>
    </location>
</feature>
<evidence type="ECO:0000256" key="1">
    <source>
        <dbReference type="ARBA" id="ARBA00000707"/>
    </source>
</evidence>
<evidence type="ECO:0000256" key="10">
    <source>
        <dbReference type="ARBA" id="ARBA00022833"/>
    </source>
</evidence>
<evidence type="ECO:0000256" key="9">
    <source>
        <dbReference type="ARBA" id="ARBA00022807"/>
    </source>
</evidence>
<accession>A0A5J5BUR7</accession>
<dbReference type="GO" id="GO:0005634">
    <property type="term" value="C:nucleus"/>
    <property type="evidence" value="ECO:0007669"/>
    <property type="project" value="TreeGrafter"/>
</dbReference>
<evidence type="ECO:0000313" key="16">
    <source>
        <dbReference type="EMBL" id="KAA8546739.1"/>
    </source>
</evidence>
<feature type="compositionally biased region" description="Basic and acidic residues" evidence="12">
    <location>
        <begin position="283"/>
        <end position="296"/>
    </location>
</feature>
<evidence type="ECO:0000256" key="11">
    <source>
        <dbReference type="PROSITE-ProRule" id="PRU00134"/>
    </source>
</evidence>
<evidence type="ECO:0000313" key="17">
    <source>
        <dbReference type="Proteomes" id="UP000325577"/>
    </source>
</evidence>
<organism evidence="16 17">
    <name type="scientific">Nyssa sinensis</name>
    <dbReference type="NCBI Taxonomy" id="561372"/>
    <lineage>
        <taxon>Eukaryota</taxon>
        <taxon>Viridiplantae</taxon>
        <taxon>Streptophyta</taxon>
        <taxon>Embryophyta</taxon>
        <taxon>Tracheophyta</taxon>
        <taxon>Spermatophyta</taxon>
        <taxon>Magnoliopsida</taxon>
        <taxon>eudicotyledons</taxon>
        <taxon>Gunneridae</taxon>
        <taxon>Pentapetalae</taxon>
        <taxon>asterids</taxon>
        <taxon>Cornales</taxon>
        <taxon>Nyssaceae</taxon>
        <taxon>Nyssa</taxon>
    </lineage>
</organism>
<dbReference type="PROSITE" id="PS50865">
    <property type="entry name" value="ZF_MYND_2"/>
    <property type="match status" value="1"/>
</dbReference>
<feature type="region of interest" description="Disordered" evidence="12">
    <location>
        <begin position="252"/>
        <end position="337"/>
    </location>
</feature>
<feature type="region of interest" description="Disordered" evidence="12">
    <location>
        <begin position="207"/>
        <end position="239"/>
    </location>
</feature>
<keyword evidence="13" id="KW-0812">Transmembrane</keyword>
<keyword evidence="13" id="KW-1133">Transmembrane helix</keyword>
<dbReference type="InterPro" id="IPR038765">
    <property type="entry name" value="Papain-like_cys_pep_sf"/>
</dbReference>
<feature type="domain" description="MYND-type" evidence="15">
    <location>
        <begin position="71"/>
        <end position="108"/>
    </location>
</feature>
<dbReference type="Proteomes" id="UP000325577">
    <property type="component" value="Linkage Group LG1"/>
</dbReference>
<feature type="compositionally biased region" description="Low complexity" evidence="12">
    <location>
        <begin position="314"/>
        <end position="327"/>
    </location>
</feature>
<dbReference type="Gene3D" id="3.90.70.10">
    <property type="entry name" value="Cysteine proteinases"/>
    <property type="match status" value="1"/>
</dbReference>
<dbReference type="GO" id="GO:0005829">
    <property type="term" value="C:cytosol"/>
    <property type="evidence" value="ECO:0007669"/>
    <property type="project" value="TreeGrafter"/>
</dbReference>
<evidence type="ECO:0000256" key="4">
    <source>
        <dbReference type="ARBA" id="ARBA00022670"/>
    </source>
</evidence>
<keyword evidence="13" id="KW-0472">Membrane</keyword>
<proteinExistence type="inferred from homology"/>
<dbReference type="Pfam" id="PF01753">
    <property type="entry name" value="zf-MYND"/>
    <property type="match status" value="1"/>
</dbReference>
<dbReference type="FunFam" id="6.10.140.2220:FF:000006">
    <property type="entry name" value="Ubiquitin carboxyl-terminal hydrolase 15"/>
    <property type="match status" value="1"/>
</dbReference>
<feature type="region of interest" description="Disordered" evidence="12">
    <location>
        <begin position="777"/>
        <end position="807"/>
    </location>
</feature>
<dbReference type="AlphaFoldDB" id="A0A5J5BUR7"/>
<comment type="similarity">
    <text evidence="2">Belongs to the peptidase C19 family.</text>
</comment>
<evidence type="ECO:0000256" key="8">
    <source>
        <dbReference type="ARBA" id="ARBA00022801"/>
    </source>
</evidence>
<reference evidence="16 17" key="1">
    <citation type="submission" date="2019-09" db="EMBL/GenBank/DDBJ databases">
        <title>A chromosome-level genome assembly of the Chinese tupelo Nyssa sinensis.</title>
        <authorList>
            <person name="Yang X."/>
            <person name="Kang M."/>
            <person name="Yang Y."/>
            <person name="Xiong H."/>
            <person name="Wang M."/>
            <person name="Zhang Z."/>
            <person name="Wang Z."/>
            <person name="Wu H."/>
            <person name="Ma T."/>
            <person name="Liu J."/>
            <person name="Xi Z."/>
        </authorList>
    </citation>
    <scope>NUCLEOTIDE SEQUENCE [LARGE SCALE GENOMIC DNA]</scope>
    <source>
        <strain evidence="16">J267</strain>
        <tissue evidence="16">Leaf</tissue>
    </source>
</reference>
<keyword evidence="8" id="KW-0378">Hydrolase</keyword>
<protein>
    <recommendedName>
        <fullName evidence="3">ubiquitinyl hydrolase 1</fullName>
        <ecNumber evidence="3">3.4.19.12</ecNumber>
    </recommendedName>
</protein>
<feature type="transmembrane region" description="Helical" evidence="13">
    <location>
        <begin position="6"/>
        <end position="24"/>
    </location>
</feature>
<dbReference type="EMBL" id="CM018032">
    <property type="protein sequence ID" value="KAA8546739.1"/>
    <property type="molecule type" value="Genomic_DNA"/>
</dbReference>
<evidence type="ECO:0000256" key="6">
    <source>
        <dbReference type="ARBA" id="ARBA00022771"/>
    </source>
</evidence>
<evidence type="ECO:0000256" key="7">
    <source>
        <dbReference type="ARBA" id="ARBA00022786"/>
    </source>
</evidence>
<keyword evidence="9" id="KW-0788">Thiol protease</keyword>
<comment type="catalytic activity">
    <reaction evidence="1">
        <text>Thiol-dependent hydrolysis of ester, thioester, amide, peptide and isopeptide bonds formed by the C-terminal Gly of ubiquitin (a 76-residue protein attached to proteins as an intracellular targeting signal).</text>
        <dbReference type="EC" id="3.4.19.12"/>
    </reaction>
</comment>
<evidence type="ECO:0000256" key="13">
    <source>
        <dbReference type="SAM" id="Phobius"/>
    </source>
</evidence>
<dbReference type="PROSITE" id="PS50235">
    <property type="entry name" value="USP_3"/>
    <property type="match status" value="1"/>
</dbReference>
<evidence type="ECO:0000256" key="5">
    <source>
        <dbReference type="ARBA" id="ARBA00022723"/>
    </source>
</evidence>
<dbReference type="Gene3D" id="6.10.140.2220">
    <property type="match status" value="1"/>
</dbReference>
<dbReference type="InterPro" id="IPR002893">
    <property type="entry name" value="Znf_MYND"/>
</dbReference>
<evidence type="ECO:0000256" key="12">
    <source>
        <dbReference type="SAM" id="MobiDB-lite"/>
    </source>
</evidence>
<dbReference type="InterPro" id="IPR018200">
    <property type="entry name" value="USP_CS"/>
</dbReference>
<dbReference type="PANTHER" id="PTHR24006:SF690">
    <property type="entry name" value="UBIQUITIN CARBOXYL-TERMINAL HYDROLASE 17"/>
    <property type="match status" value="1"/>
</dbReference>
<dbReference type="FunFam" id="3.90.70.10:FF:000026">
    <property type="entry name" value="Ubiquitin carboxyl-terminal hydrolase 15"/>
    <property type="match status" value="1"/>
</dbReference>
<name>A0A5J5BUR7_9ASTE</name>
<dbReference type="SUPFAM" id="SSF144232">
    <property type="entry name" value="HIT/MYND zinc finger-like"/>
    <property type="match status" value="1"/>
</dbReference>
<dbReference type="GO" id="GO:0016579">
    <property type="term" value="P:protein deubiquitination"/>
    <property type="evidence" value="ECO:0007669"/>
    <property type="project" value="InterPro"/>
</dbReference>
<gene>
    <name evidence="16" type="ORF">F0562_003168</name>
</gene>
<evidence type="ECO:0000259" key="14">
    <source>
        <dbReference type="PROSITE" id="PS50235"/>
    </source>
</evidence>
<dbReference type="OrthoDB" id="420187at2759"/>
<feature type="domain" description="USP" evidence="14">
    <location>
        <begin position="454"/>
        <end position="756"/>
    </location>
</feature>
<keyword evidence="10" id="KW-0862">Zinc</keyword>
<dbReference type="Pfam" id="PF00443">
    <property type="entry name" value="UCH"/>
    <property type="match status" value="1"/>
</dbReference>